<name>A0A8S2YCE3_9BILA</name>
<dbReference type="Proteomes" id="UP000676336">
    <property type="component" value="Unassembled WGS sequence"/>
</dbReference>
<dbReference type="AlphaFoldDB" id="A0A8S2YCE3"/>
<proteinExistence type="predicted"/>
<dbReference type="EMBL" id="CAJOBI010091954">
    <property type="protein sequence ID" value="CAF4546656.1"/>
    <property type="molecule type" value="Genomic_DNA"/>
</dbReference>
<sequence length="79" mass="9182">VGAVRKVFVDWFSFNFARDSNDGRPRFIIGGDGGLDLSKKLATLIRKDNKDITFFFGSFNCEQWRRYNNHAFTTDKSIR</sequence>
<gene>
    <name evidence="1" type="ORF">SMN809_LOCUS36856</name>
</gene>
<accession>A0A8S2YCE3</accession>
<protein>
    <submittedName>
        <fullName evidence="1">Uncharacterized protein</fullName>
    </submittedName>
</protein>
<organism evidence="1 2">
    <name type="scientific">Rotaria magnacalcarata</name>
    <dbReference type="NCBI Taxonomy" id="392030"/>
    <lineage>
        <taxon>Eukaryota</taxon>
        <taxon>Metazoa</taxon>
        <taxon>Spiralia</taxon>
        <taxon>Gnathifera</taxon>
        <taxon>Rotifera</taxon>
        <taxon>Eurotatoria</taxon>
        <taxon>Bdelloidea</taxon>
        <taxon>Philodinida</taxon>
        <taxon>Philodinidae</taxon>
        <taxon>Rotaria</taxon>
    </lineage>
</organism>
<evidence type="ECO:0000313" key="2">
    <source>
        <dbReference type="Proteomes" id="UP000676336"/>
    </source>
</evidence>
<comment type="caution">
    <text evidence="1">The sequence shown here is derived from an EMBL/GenBank/DDBJ whole genome shotgun (WGS) entry which is preliminary data.</text>
</comment>
<reference evidence="1" key="1">
    <citation type="submission" date="2021-02" db="EMBL/GenBank/DDBJ databases">
        <authorList>
            <person name="Nowell W R."/>
        </authorList>
    </citation>
    <scope>NUCLEOTIDE SEQUENCE</scope>
</reference>
<feature type="non-terminal residue" evidence="1">
    <location>
        <position position="1"/>
    </location>
</feature>
<evidence type="ECO:0000313" key="1">
    <source>
        <dbReference type="EMBL" id="CAF4546656.1"/>
    </source>
</evidence>